<keyword evidence="3" id="KW-1185">Reference proteome</keyword>
<evidence type="ECO:0000313" key="2">
    <source>
        <dbReference type="EMBL" id="KAK2155128.1"/>
    </source>
</evidence>
<organism evidence="2 3">
    <name type="scientific">Paralvinella palmiformis</name>
    <dbReference type="NCBI Taxonomy" id="53620"/>
    <lineage>
        <taxon>Eukaryota</taxon>
        <taxon>Metazoa</taxon>
        <taxon>Spiralia</taxon>
        <taxon>Lophotrochozoa</taxon>
        <taxon>Annelida</taxon>
        <taxon>Polychaeta</taxon>
        <taxon>Sedentaria</taxon>
        <taxon>Canalipalpata</taxon>
        <taxon>Terebellida</taxon>
        <taxon>Terebelliformia</taxon>
        <taxon>Alvinellidae</taxon>
        <taxon>Paralvinella</taxon>
    </lineage>
</organism>
<accession>A0AAD9JMC8</accession>
<reference evidence="2" key="1">
    <citation type="journal article" date="2023" name="Mol. Biol. Evol.">
        <title>Third-Generation Sequencing Reveals the Adaptive Role of the Epigenome in Three Deep-Sea Polychaetes.</title>
        <authorList>
            <person name="Perez M."/>
            <person name="Aroh O."/>
            <person name="Sun Y."/>
            <person name="Lan Y."/>
            <person name="Juniper S.K."/>
            <person name="Young C.R."/>
            <person name="Angers B."/>
            <person name="Qian P.Y."/>
        </authorList>
    </citation>
    <scope>NUCLEOTIDE SEQUENCE</scope>
    <source>
        <strain evidence="2">P08H-3</strain>
    </source>
</reference>
<dbReference type="EMBL" id="JAODUP010000248">
    <property type="protein sequence ID" value="KAK2155128.1"/>
    <property type="molecule type" value="Genomic_DNA"/>
</dbReference>
<comment type="caution">
    <text evidence="2">The sequence shown here is derived from an EMBL/GenBank/DDBJ whole genome shotgun (WGS) entry which is preliminary data.</text>
</comment>
<dbReference type="AlphaFoldDB" id="A0AAD9JMC8"/>
<evidence type="ECO:0000313" key="3">
    <source>
        <dbReference type="Proteomes" id="UP001208570"/>
    </source>
</evidence>
<proteinExistence type="predicted"/>
<feature type="region of interest" description="Disordered" evidence="1">
    <location>
        <begin position="138"/>
        <end position="192"/>
    </location>
</feature>
<feature type="region of interest" description="Disordered" evidence="1">
    <location>
        <begin position="205"/>
        <end position="226"/>
    </location>
</feature>
<protein>
    <submittedName>
        <fullName evidence="2">Uncharacterized protein</fullName>
    </submittedName>
</protein>
<dbReference type="Proteomes" id="UP001208570">
    <property type="component" value="Unassembled WGS sequence"/>
</dbReference>
<sequence>MLLQTEVTCRSDGDATKLPVVGVCESVTDIQKCYVHGVKSTDQNGPGLGSELIKADPVLNRSKTTSNKITDNCELNLLTENLLSLNEDSAHLNTVIHQKPTPKKKKMHPKHRKVHSHVTPLKLLTPRKSPWKSFSLRVTPHRHSTPSSSCQTPRSTPGSTTGSIADLHTPKSTPHSAKSEKKYSVTKRTPSKVSIKRRLYAAMRSPEKIIDENEDVANLSFPDMSR</sequence>
<gene>
    <name evidence="2" type="ORF">LSH36_248g03027</name>
</gene>
<feature type="compositionally biased region" description="Low complexity" evidence="1">
    <location>
        <begin position="152"/>
        <end position="163"/>
    </location>
</feature>
<name>A0AAD9JMC8_9ANNE</name>
<evidence type="ECO:0000256" key="1">
    <source>
        <dbReference type="SAM" id="MobiDB-lite"/>
    </source>
</evidence>